<comment type="caution">
    <text evidence="3">The sequence shown here is derived from an EMBL/GenBank/DDBJ whole genome shotgun (WGS) entry which is preliminary data.</text>
</comment>
<evidence type="ECO:0000256" key="2">
    <source>
        <dbReference type="SAM" id="SignalP"/>
    </source>
</evidence>
<dbReference type="Gene3D" id="2.160.20.120">
    <property type="match status" value="1"/>
</dbReference>
<protein>
    <recommendedName>
        <fullName evidence="5">Auto-transporter adhesin head GIN domain-containing protein</fullName>
    </recommendedName>
</protein>
<keyword evidence="4" id="KW-1185">Reference proteome</keyword>
<organism evidence="3 4">
    <name type="scientific">Bombella pluederhausensis</name>
    <dbReference type="NCBI Taxonomy" id="2967336"/>
    <lineage>
        <taxon>Bacteria</taxon>
        <taxon>Pseudomonadati</taxon>
        <taxon>Pseudomonadota</taxon>
        <taxon>Alphaproteobacteria</taxon>
        <taxon>Acetobacterales</taxon>
        <taxon>Acetobacteraceae</taxon>
        <taxon>Bombella</taxon>
    </lineage>
</organism>
<proteinExistence type="predicted"/>
<keyword evidence="2" id="KW-0732">Signal</keyword>
<feature type="compositionally biased region" description="Polar residues" evidence="1">
    <location>
        <begin position="376"/>
        <end position="391"/>
    </location>
</feature>
<dbReference type="RefSeq" id="WP_266116955.1">
    <property type="nucleotide sequence ID" value="NZ_JANIDY010000003.1"/>
</dbReference>
<sequence length="391" mass="40273">MSTRNVRTCLSLFLRRTLFLGAVLGSTLMAGSSQAAESHAVLHADELDLSTPCAQVHIKVDPNLKDSMVLEETSGLTPVIQTTRDGTESHLRLSLHDCPKGGRLTMRLSGDTALTLHDSPQAHITINGTLTTLESNLDDASLQVDRVESLDMSISGTTQAHIHQLDRAAQINATGGANLDVDTALLSALSAQLSDNSQLSIAQGQIDSLTLSVSHQADASIMATINNASITTNDAGSVTLNKVTGSVQDGGTKHITHTTAPEAAAPAHTPSKTTSGSPTLPPQPDGQAQGLNSPTLPHVVKPAPIPAPATVKPDAGQAEPHAAMPTTPDTAAPTKMQMQAPSTGRIPAQPATPQAAQPTTGSPAKMAAPAMPPQTSPQVATPVTSQGQTSK</sequence>
<dbReference type="EMBL" id="JANIDY010000003">
    <property type="protein sequence ID" value="MCX5618453.1"/>
    <property type="molecule type" value="Genomic_DNA"/>
</dbReference>
<feature type="compositionally biased region" description="Low complexity" evidence="1">
    <location>
        <begin position="320"/>
        <end position="334"/>
    </location>
</feature>
<feature type="signal peptide" evidence="2">
    <location>
        <begin position="1"/>
        <end position="35"/>
    </location>
</feature>
<accession>A0ABT3WIE9</accession>
<feature type="compositionally biased region" description="Low complexity" evidence="1">
    <location>
        <begin position="347"/>
        <end position="369"/>
    </location>
</feature>
<evidence type="ECO:0000256" key="1">
    <source>
        <dbReference type="SAM" id="MobiDB-lite"/>
    </source>
</evidence>
<evidence type="ECO:0000313" key="3">
    <source>
        <dbReference type="EMBL" id="MCX5618453.1"/>
    </source>
</evidence>
<feature type="compositionally biased region" description="Low complexity" evidence="1">
    <location>
        <begin position="259"/>
        <end position="270"/>
    </location>
</feature>
<evidence type="ECO:0008006" key="5">
    <source>
        <dbReference type="Google" id="ProtNLM"/>
    </source>
</evidence>
<dbReference type="Proteomes" id="UP001165576">
    <property type="component" value="Unassembled WGS sequence"/>
</dbReference>
<evidence type="ECO:0000313" key="4">
    <source>
        <dbReference type="Proteomes" id="UP001165576"/>
    </source>
</evidence>
<reference evidence="3" key="1">
    <citation type="submission" date="2022-07" db="EMBL/GenBank/DDBJ databases">
        <title>Bombella genomes.</title>
        <authorList>
            <person name="Harer L."/>
            <person name="Styblova S."/>
            <person name="Ehrmann M."/>
        </authorList>
    </citation>
    <scope>NUCLEOTIDE SEQUENCE</scope>
    <source>
        <strain evidence="3">TMW 2.2543</strain>
    </source>
</reference>
<gene>
    <name evidence="3" type="ORF">NQF86_07215</name>
</gene>
<feature type="chain" id="PRO_5045681992" description="Auto-transporter adhesin head GIN domain-containing protein" evidence="2">
    <location>
        <begin position="36"/>
        <end position="391"/>
    </location>
</feature>
<name>A0ABT3WIE9_9PROT</name>
<feature type="region of interest" description="Disordered" evidence="1">
    <location>
        <begin position="259"/>
        <end position="391"/>
    </location>
</feature>